<keyword evidence="2" id="KW-1185">Reference proteome</keyword>
<dbReference type="AlphaFoldDB" id="W7B137"/>
<accession>W7B137</accession>
<comment type="caution">
    <text evidence="1">The sequence shown here is derived from an EMBL/GenBank/DDBJ whole genome shotgun (WGS) entry which is preliminary data.</text>
</comment>
<protein>
    <submittedName>
        <fullName evidence="1">Uncharacterized protein</fullName>
    </submittedName>
</protein>
<organism evidence="1 2">
    <name type="scientific">Listeria aquatica FSL S10-1188</name>
    <dbReference type="NCBI Taxonomy" id="1265818"/>
    <lineage>
        <taxon>Bacteria</taxon>
        <taxon>Bacillati</taxon>
        <taxon>Bacillota</taxon>
        <taxon>Bacilli</taxon>
        <taxon>Bacillales</taxon>
        <taxon>Listeriaceae</taxon>
        <taxon>Listeria</taxon>
    </lineage>
</organism>
<dbReference type="EMBL" id="AOCG01000006">
    <property type="protein sequence ID" value="EUJ19602.1"/>
    <property type="molecule type" value="Genomic_DNA"/>
</dbReference>
<name>W7B137_9LIST</name>
<proteinExistence type="predicted"/>
<dbReference type="PATRIC" id="fig|1265818.5.peg.1065"/>
<dbReference type="STRING" id="1265818.MAQA_05368"/>
<dbReference type="Proteomes" id="UP000019246">
    <property type="component" value="Unassembled WGS sequence"/>
</dbReference>
<reference evidence="1 2" key="1">
    <citation type="journal article" date="2014" name="Int. J. Syst. Evol. Microbiol.">
        <title>Listeria floridensis sp. nov., Listeria aquatica sp. nov., Listeria cornellensis sp. nov., Listeria riparia sp. nov. and Listeria grandensis sp. nov., from agricultural and natural environments.</title>
        <authorList>
            <person name="den Bakker H.C."/>
            <person name="Warchocki S."/>
            <person name="Wright E.M."/>
            <person name="Allred A.F."/>
            <person name="Ahlstrom C."/>
            <person name="Manuel C.S."/>
            <person name="Stasiewicz M.J."/>
            <person name="Burrell A."/>
            <person name="Roof S."/>
            <person name="Strawn L."/>
            <person name="Fortes E.D."/>
            <person name="Nightingale K.K."/>
            <person name="Kephart D."/>
            <person name="Wiedmann M."/>
        </authorList>
    </citation>
    <scope>NUCLEOTIDE SEQUENCE [LARGE SCALE GENOMIC DNA]</scope>
    <source>
        <strain evidence="1 2">FSL S10-1188</strain>
    </source>
</reference>
<sequence>MEQPYMRKEERMTLARKTLEDIFEENPSEARTFWEIVRQSESLIDELSFDLLKQAEREEEDKKEKKCGE</sequence>
<dbReference type="RefSeq" id="WP_036071781.1">
    <property type="nucleotide sequence ID" value="NZ_AOCG01000006.1"/>
</dbReference>
<gene>
    <name evidence="1" type="ORF">MAQA_05368</name>
</gene>
<evidence type="ECO:0000313" key="2">
    <source>
        <dbReference type="Proteomes" id="UP000019246"/>
    </source>
</evidence>
<evidence type="ECO:0000313" key="1">
    <source>
        <dbReference type="EMBL" id="EUJ19602.1"/>
    </source>
</evidence>